<feature type="transmembrane region" description="Helical" evidence="1">
    <location>
        <begin position="319"/>
        <end position="338"/>
    </location>
</feature>
<accession>A0A1H7F0Q5</accession>
<dbReference type="EMBL" id="FNZU01000001">
    <property type="protein sequence ID" value="SEK19598.1"/>
    <property type="molecule type" value="Genomic_DNA"/>
</dbReference>
<name>A0A1H7F0Q5_9LACT</name>
<dbReference type="AlphaFoldDB" id="A0A1H7F0Q5"/>
<keyword evidence="1" id="KW-1133">Transmembrane helix</keyword>
<dbReference type="STRING" id="426702.SAMN04488099_101142"/>
<reference evidence="4" key="1">
    <citation type="submission" date="2016-10" db="EMBL/GenBank/DDBJ databases">
        <authorList>
            <person name="Varghese N."/>
            <person name="Submissions S."/>
        </authorList>
    </citation>
    <scope>NUCLEOTIDE SEQUENCE [LARGE SCALE GENOMIC DNA]</scope>
    <source>
        <strain evidence="4">DSM 19183</strain>
    </source>
</reference>
<feature type="transmembrane region" description="Helical" evidence="1">
    <location>
        <begin position="242"/>
        <end position="265"/>
    </location>
</feature>
<organism evidence="3 4">
    <name type="scientific">Alkalibacterium pelagium</name>
    <dbReference type="NCBI Taxonomy" id="426702"/>
    <lineage>
        <taxon>Bacteria</taxon>
        <taxon>Bacillati</taxon>
        <taxon>Bacillota</taxon>
        <taxon>Bacilli</taxon>
        <taxon>Lactobacillales</taxon>
        <taxon>Carnobacteriaceae</taxon>
        <taxon>Alkalibacterium</taxon>
    </lineage>
</organism>
<feature type="transmembrane region" description="Helical" evidence="1">
    <location>
        <begin position="285"/>
        <end position="312"/>
    </location>
</feature>
<feature type="transmembrane region" description="Helical" evidence="1">
    <location>
        <begin position="6"/>
        <end position="27"/>
    </location>
</feature>
<gene>
    <name evidence="3" type="ORF">SAMN04488099_101142</name>
</gene>
<keyword evidence="1" id="KW-0472">Membrane</keyword>
<dbReference type="Proteomes" id="UP000199081">
    <property type="component" value="Unassembled WGS sequence"/>
</dbReference>
<protein>
    <recommendedName>
        <fullName evidence="2">DUF8173 domain-containing protein</fullName>
    </recommendedName>
</protein>
<proteinExistence type="predicted"/>
<dbReference type="Pfam" id="PF26514">
    <property type="entry name" value="DUF8173"/>
    <property type="match status" value="1"/>
</dbReference>
<feature type="transmembrane region" description="Helical" evidence="1">
    <location>
        <begin position="350"/>
        <end position="380"/>
    </location>
</feature>
<evidence type="ECO:0000313" key="4">
    <source>
        <dbReference type="Proteomes" id="UP000199081"/>
    </source>
</evidence>
<keyword evidence="1" id="KW-0812">Transmembrane</keyword>
<evidence type="ECO:0000259" key="2">
    <source>
        <dbReference type="Pfam" id="PF26514"/>
    </source>
</evidence>
<keyword evidence="4" id="KW-1185">Reference proteome</keyword>
<evidence type="ECO:0000256" key="1">
    <source>
        <dbReference type="SAM" id="Phobius"/>
    </source>
</evidence>
<feature type="domain" description="DUF8173" evidence="2">
    <location>
        <begin position="241"/>
        <end position="386"/>
    </location>
</feature>
<sequence length="398" mass="43334">MVKRKRVLTMCVGIISLLAAVIGLAIFARQVSAGTHMGDRLSRQTLEQGEIIEGPGWFTGDVITIDGEVQGTTFAAGEQIIINGRIDGALFAAGQRVLINGEVTGNIYWAGEIVRFEGNAEREVFLAGETVVIEEGAMVGRDGYAAGMNVRINGEVERHLMGAGESVILNGAVSGDADLRADSLTLNDTSEIGGDFRYESPNEASISSNAVIAGETVWTESEVWQRGPQLTRQNRLLIRGMFLIWSLLSSLIVWLVIRLVSPLFWQERIRPVESQVLKTVGAGTLVLFGIPLLSLLLMVTVIGITMGVILLITYGLALYLARIITAVLIGNIIIRRVGQVTFWTELLQMLIGLLIFEILSLIPVVNILTGIVVVVIGLGAMTLSKRRTKRQTDEYPEY</sequence>
<dbReference type="InterPro" id="IPR058486">
    <property type="entry name" value="DUF8173"/>
</dbReference>
<dbReference type="OrthoDB" id="2155342at2"/>
<dbReference type="RefSeq" id="WP_143059402.1">
    <property type="nucleotide sequence ID" value="NZ_BJYC01000001.1"/>
</dbReference>
<evidence type="ECO:0000313" key="3">
    <source>
        <dbReference type="EMBL" id="SEK19598.1"/>
    </source>
</evidence>